<dbReference type="Proteomes" id="UP001244341">
    <property type="component" value="Chromosome 9b"/>
</dbReference>
<feature type="coiled-coil region" evidence="6">
    <location>
        <begin position="132"/>
        <end position="331"/>
    </location>
</feature>
<feature type="transmembrane region" description="Helical" evidence="7">
    <location>
        <begin position="746"/>
        <end position="769"/>
    </location>
</feature>
<feature type="transmembrane region" description="Helical" evidence="7">
    <location>
        <begin position="411"/>
        <end position="428"/>
    </location>
</feature>
<gene>
    <name evidence="9" type="ORF">OEZ85_009211</name>
</gene>
<evidence type="ECO:0000313" key="10">
    <source>
        <dbReference type="Proteomes" id="UP001244341"/>
    </source>
</evidence>
<feature type="transmembrane region" description="Helical" evidence="7">
    <location>
        <begin position="714"/>
        <end position="734"/>
    </location>
</feature>
<feature type="transmembrane region" description="Helical" evidence="7">
    <location>
        <begin position="440"/>
        <end position="459"/>
    </location>
</feature>
<keyword evidence="3 7" id="KW-0812">Transmembrane</keyword>
<evidence type="ECO:0000256" key="4">
    <source>
        <dbReference type="ARBA" id="ARBA00022989"/>
    </source>
</evidence>
<sequence length="822" mass="88799">MASDGTVTVDLTATQYVILSENQRKKKALAETKDAYNQLLSDNQALLQQLEDTNREAYHAAEHFRQEVLGKSQKIAELQTQLEQLRLDKDEHISRLQDQAAAREAQLQAEGEALSAEMMGRIDSLQTELDSVLEFKQRRAESEAALAALREETVGLREALDAQRAQLERHYAGLHAKMRKEYEQRLEELKRSQEEELEERLDAGVKRILAANRRLAEELRLHVTESDALQGELKLLQAERSMLSREVALKQQLEAGWAARAGQQAAALKEAQAKAATLEQSLQQVLSDFARERAGVVARAQAQVSAAGGEVDALRRLLRLKGRELQQLRRLAQQVLLQRTKVEIFLLSSLHQSNSISDQAAADVASALRKSSRVLLPLLFFTGLMNTLDRTNLSFAALQMNAQLHISAKEFGLASGLFFIGYGGCMLPSTFMTMRYGARAWYSTITVAWGVVATCNAFIRNAGQLFALRVLLGALEAGSAPSAWHLLAQFYPQDRLAKPYAVMTLCHILSSIIAAPLAAGLLSLHGSGGLAGWQWLFIIEGVPSVAAGLAMLAWLPSHPLSARMLTQQEAAAVHAAVHGSAEAAEAARQPVAWCELALLVWAVIKRPVMWLLVAIGVLWALCSVGLMTWLPIIISNMLAGTITAGGGSSSAASHTQRAALLSAIPYIFGGASTLLLAWHADRANERSLHCAAVYVAGGAVLACFVPMYRAGFAAGFVALVVGMMAVFAGQPVMTCRMRASLQAKHAGIGLALFQAISTVVGGFAGPYLFGSLVSQQQAFTAATVLMGCFLAGSGLLAAGLGAAEQWQRRRSCAAEGQHALLS</sequence>
<feature type="transmembrane region" description="Helical" evidence="7">
    <location>
        <begin position="500"/>
        <end position="521"/>
    </location>
</feature>
<dbReference type="SUPFAM" id="SSF103473">
    <property type="entry name" value="MFS general substrate transporter"/>
    <property type="match status" value="1"/>
</dbReference>
<protein>
    <recommendedName>
        <fullName evidence="8">Major facilitator superfamily (MFS) profile domain-containing protein</fullName>
    </recommendedName>
</protein>
<evidence type="ECO:0000256" key="1">
    <source>
        <dbReference type="ARBA" id="ARBA00004141"/>
    </source>
</evidence>
<proteinExistence type="predicted"/>
<organism evidence="9 10">
    <name type="scientific">Tetradesmus obliquus</name>
    <name type="common">Green alga</name>
    <name type="synonym">Acutodesmus obliquus</name>
    <dbReference type="NCBI Taxonomy" id="3088"/>
    <lineage>
        <taxon>Eukaryota</taxon>
        <taxon>Viridiplantae</taxon>
        <taxon>Chlorophyta</taxon>
        <taxon>core chlorophytes</taxon>
        <taxon>Chlorophyceae</taxon>
        <taxon>CS clade</taxon>
        <taxon>Sphaeropleales</taxon>
        <taxon>Scenedesmaceae</taxon>
        <taxon>Tetradesmus</taxon>
    </lineage>
</organism>
<evidence type="ECO:0000259" key="8">
    <source>
        <dbReference type="PROSITE" id="PS50850"/>
    </source>
</evidence>
<dbReference type="InterPro" id="IPR020846">
    <property type="entry name" value="MFS_dom"/>
</dbReference>
<reference evidence="9 10" key="1">
    <citation type="submission" date="2023-05" db="EMBL/GenBank/DDBJ databases">
        <title>A 100% complete, gapless, phased diploid assembly of the Scenedesmus obliquus UTEX 3031 genome.</title>
        <authorList>
            <person name="Biondi T.C."/>
            <person name="Hanschen E.R."/>
            <person name="Kwon T."/>
            <person name="Eng W."/>
            <person name="Kruse C.P.S."/>
            <person name="Koehler S.I."/>
            <person name="Kunde Y."/>
            <person name="Gleasner C.D."/>
            <person name="You Mak K.T."/>
            <person name="Polle J."/>
            <person name="Hovde B.T."/>
            <person name="Starkenburg S.R."/>
        </authorList>
    </citation>
    <scope>NUCLEOTIDE SEQUENCE [LARGE SCALE GENOMIC DNA]</scope>
    <source>
        <strain evidence="9 10">DOE0152z</strain>
    </source>
</reference>
<accession>A0ABY8U8A3</accession>
<feature type="transmembrane region" description="Helical" evidence="7">
    <location>
        <begin position="608"/>
        <end position="638"/>
    </location>
</feature>
<feature type="domain" description="Major facilitator superfamily (MFS) profile" evidence="8">
    <location>
        <begin position="375"/>
        <end position="805"/>
    </location>
</feature>
<keyword evidence="10" id="KW-1185">Reference proteome</keyword>
<feature type="transmembrane region" description="Helical" evidence="7">
    <location>
        <begin position="658"/>
        <end position="678"/>
    </location>
</feature>
<feature type="transmembrane region" description="Helical" evidence="7">
    <location>
        <begin position="465"/>
        <end position="488"/>
    </location>
</feature>
<dbReference type="InterPro" id="IPR011701">
    <property type="entry name" value="MFS"/>
</dbReference>
<keyword evidence="4 7" id="KW-1133">Transmembrane helix</keyword>
<evidence type="ECO:0000256" key="3">
    <source>
        <dbReference type="ARBA" id="ARBA00022692"/>
    </source>
</evidence>
<dbReference type="InterPro" id="IPR036259">
    <property type="entry name" value="MFS_trans_sf"/>
</dbReference>
<feature type="transmembrane region" description="Helical" evidence="7">
    <location>
        <begin position="533"/>
        <end position="555"/>
    </location>
</feature>
<feature type="transmembrane region" description="Helical" evidence="7">
    <location>
        <begin position="690"/>
        <end position="708"/>
    </location>
</feature>
<dbReference type="PANTHER" id="PTHR43791:SF36">
    <property type="entry name" value="TRANSPORTER, PUTATIVE (AFU_ORTHOLOGUE AFUA_6G08340)-RELATED"/>
    <property type="match status" value="1"/>
</dbReference>
<dbReference type="Gene3D" id="1.20.1250.20">
    <property type="entry name" value="MFS general substrate transporter like domains"/>
    <property type="match status" value="2"/>
</dbReference>
<comment type="subcellular location">
    <subcellularLocation>
        <location evidence="1">Membrane</location>
        <topology evidence="1">Multi-pass membrane protein</topology>
    </subcellularLocation>
</comment>
<dbReference type="Pfam" id="PF07690">
    <property type="entry name" value="MFS_1"/>
    <property type="match status" value="1"/>
</dbReference>
<dbReference type="PROSITE" id="PS50850">
    <property type="entry name" value="MFS"/>
    <property type="match status" value="1"/>
</dbReference>
<feature type="transmembrane region" description="Helical" evidence="7">
    <location>
        <begin position="781"/>
        <end position="803"/>
    </location>
</feature>
<keyword evidence="5 7" id="KW-0472">Membrane</keyword>
<evidence type="ECO:0000256" key="7">
    <source>
        <dbReference type="SAM" id="Phobius"/>
    </source>
</evidence>
<feature type="coiled-coil region" evidence="6">
    <location>
        <begin position="22"/>
        <end position="95"/>
    </location>
</feature>
<evidence type="ECO:0000313" key="9">
    <source>
        <dbReference type="EMBL" id="WIA17694.1"/>
    </source>
</evidence>
<keyword evidence="6" id="KW-0175">Coiled coil</keyword>
<evidence type="ECO:0000256" key="2">
    <source>
        <dbReference type="ARBA" id="ARBA00022448"/>
    </source>
</evidence>
<evidence type="ECO:0000256" key="6">
    <source>
        <dbReference type="SAM" id="Coils"/>
    </source>
</evidence>
<dbReference type="EMBL" id="CP126216">
    <property type="protein sequence ID" value="WIA17694.1"/>
    <property type="molecule type" value="Genomic_DNA"/>
</dbReference>
<keyword evidence="2" id="KW-0813">Transport</keyword>
<dbReference type="PANTHER" id="PTHR43791">
    <property type="entry name" value="PERMEASE-RELATED"/>
    <property type="match status" value="1"/>
</dbReference>
<name>A0ABY8U8A3_TETOB</name>
<evidence type="ECO:0000256" key="5">
    <source>
        <dbReference type="ARBA" id="ARBA00023136"/>
    </source>
</evidence>
<dbReference type="CDD" id="cd17319">
    <property type="entry name" value="MFS_ExuT_GudP_like"/>
    <property type="match status" value="1"/>
</dbReference>